<comment type="similarity">
    <text evidence="6">Belongs to the peptidase S26 family. IMP1 subfamily.</text>
</comment>
<keyword evidence="10" id="KW-1185">Reference proteome</keyword>
<keyword evidence="2" id="KW-0999">Mitochondrion inner membrane</keyword>
<accession>A0A090M552</accession>
<protein>
    <submittedName>
        <fullName evidence="9">Peptidase S26A, signal peptidase I, lysine active site</fullName>
    </submittedName>
</protein>
<gene>
    <name evidence="9" type="ORF">OT_ostta10g01620</name>
</gene>
<dbReference type="OrthoDB" id="308440at2759"/>
<sequence>MRAFWRRFRDEARSSATSIARVAVVVTAVKTYVADLTLCVGPSMMPTFNPIGDVVVVERASALAGRPTRRGDVVLATSPTNPEQLVFKRAVGLGGDVIDVPVSRGRNFRMTTRRVRVPLGSVWLQGDNARNSTDSRDYGPVPETMLRGRAFVRIWPISGFGFVENSMRDVVLVSSRTE</sequence>
<evidence type="ECO:0000313" key="9">
    <source>
        <dbReference type="EMBL" id="CEF99360.1"/>
    </source>
</evidence>
<dbReference type="Pfam" id="PF10502">
    <property type="entry name" value="Peptidase_S26"/>
    <property type="match status" value="2"/>
</dbReference>
<proteinExistence type="inferred from homology"/>
<keyword evidence="5" id="KW-0472">Membrane</keyword>
<dbReference type="EMBL" id="CAID01000010">
    <property type="protein sequence ID" value="CEF99360.1"/>
    <property type="molecule type" value="Genomic_DNA"/>
</dbReference>
<evidence type="ECO:0000313" key="10">
    <source>
        <dbReference type="Proteomes" id="UP000009170"/>
    </source>
</evidence>
<dbReference type="InterPro" id="IPR019533">
    <property type="entry name" value="Peptidase_S26"/>
</dbReference>
<dbReference type="PRINTS" id="PR00727">
    <property type="entry name" value="LEADERPTASE"/>
</dbReference>
<dbReference type="RefSeq" id="XP_022839791.1">
    <property type="nucleotide sequence ID" value="XM_022983156.1"/>
</dbReference>
<name>A0A090M552_OSTTA</name>
<evidence type="ECO:0000256" key="2">
    <source>
        <dbReference type="ARBA" id="ARBA00022792"/>
    </source>
</evidence>
<dbReference type="InParanoid" id="A0A090M552"/>
<feature type="active site" evidence="7">
    <location>
        <position position="88"/>
    </location>
</feature>
<evidence type="ECO:0000259" key="8">
    <source>
        <dbReference type="Pfam" id="PF10502"/>
    </source>
</evidence>
<dbReference type="CDD" id="cd06530">
    <property type="entry name" value="S26_SPase_I"/>
    <property type="match status" value="1"/>
</dbReference>
<evidence type="ECO:0000256" key="7">
    <source>
        <dbReference type="PIRSR" id="PIRSR600223-1"/>
    </source>
</evidence>
<dbReference type="GO" id="GO:0042720">
    <property type="term" value="C:mitochondrial inner membrane peptidase complex"/>
    <property type="evidence" value="ECO:0007669"/>
    <property type="project" value="TreeGrafter"/>
</dbReference>
<comment type="subcellular location">
    <subcellularLocation>
        <location evidence="1">Mitochondrion inner membrane</location>
    </subcellularLocation>
</comment>
<dbReference type="Gene3D" id="2.10.109.10">
    <property type="entry name" value="Umud Fragment, subunit A"/>
    <property type="match status" value="1"/>
</dbReference>
<dbReference type="PANTHER" id="PTHR12383:SF16">
    <property type="entry name" value="MITOCHONDRIAL INNER MEMBRANE PROTEASE SUBUNIT 1"/>
    <property type="match status" value="1"/>
</dbReference>
<dbReference type="PROSITE" id="PS00760">
    <property type="entry name" value="SPASE_I_2"/>
    <property type="match status" value="1"/>
</dbReference>
<dbReference type="InterPro" id="IPR000223">
    <property type="entry name" value="Pept_S26A_signal_pept_1"/>
</dbReference>
<dbReference type="InterPro" id="IPR036286">
    <property type="entry name" value="LexA/Signal_pep-like_sf"/>
</dbReference>
<feature type="domain" description="Peptidase S26" evidence="8">
    <location>
        <begin position="106"/>
        <end position="155"/>
    </location>
</feature>
<feature type="active site" evidence="7">
    <location>
        <position position="43"/>
    </location>
</feature>
<dbReference type="InterPro" id="IPR019757">
    <property type="entry name" value="Pept_S26A_signal_pept_1_Lys-AS"/>
</dbReference>
<dbReference type="STRING" id="70448.A0A090M552"/>
<dbReference type="GO" id="GO:0004252">
    <property type="term" value="F:serine-type endopeptidase activity"/>
    <property type="evidence" value="ECO:0007669"/>
    <property type="project" value="InterPro"/>
</dbReference>
<dbReference type="PANTHER" id="PTHR12383">
    <property type="entry name" value="PROTEASE FAMILY S26 MITOCHONDRIAL INNER MEMBRANE PROTEASE-RELATED"/>
    <property type="match status" value="1"/>
</dbReference>
<keyword evidence="3" id="KW-0378">Hydrolase</keyword>
<reference evidence="9 10" key="2">
    <citation type="journal article" date="2014" name="BMC Genomics">
        <title>An improved genome of the model marine alga Ostreococcus tauri unfolds by assessing Illumina de novo assemblies.</title>
        <authorList>
            <person name="Blanc-Mathieu R."/>
            <person name="Verhelst B."/>
            <person name="Derelle E."/>
            <person name="Rombauts S."/>
            <person name="Bouget F.Y."/>
            <person name="Carre I."/>
            <person name="Chateau A."/>
            <person name="Eyre-Walker A."/>
            <person name="Grimsley N."/>
            <person name="Moreau H."/>
            <person name="Piegu B."/>
            <person name="Rivals E."/>
            <person name="Schackwitz W."/>
            <person name="Van de Peer Y."/>
            <person name="Piganeau G."/>
        </authorList>
    </citation>
    <scope>NUCLEOTIDE SEQUENCE [LARGE SCALE GENOMIC DNA]</scope>
    <source>
        <strain evidence="10">OTTH 0595 / CCAP 157/2 / RCC745</strain>
    </source>
</reference>
<reference evidence="10" key="1">
    <citation type="journal article" date="2006" name="Proc. Natl. Acad. Sci. U.S.A.">
        <title>Genome analysis of the smallest free-living eukaryote Ostreococcus tauri unveils many unique features.</title>
        <authorList>
            <person name="Derelle E."/>
            <person name="Ferraz C."/>
            <person name="Rombauts S."/>
            <person name="Rouze P."/>
            <person name="Worden A.Z."/>
            <person name="Robbens S."/>
            <person name="Partensky F."/>
            <person name="Degroeve S."/>
            <person name="Echeynie S."/>
            <person name="Cooke R."/>
            <person name="Saeys Y."/>
            <person name="Wuyts J."/>
            <person name="Jabbari K."/>
            <person name="Bowler C."/>
            <person name="Panaud O."/>
            <person name="Piegu B."/>
            <person name="Ball S.G."/>
            <person name="Ral J.-P."/>
            <person name="Bouget F.-Y."/>
            <person name="Piganeau G."/>
            <person name="De Baets B."/>
            <person name="Picard A."/>
            <person name="Delseny M."/>
            <person name="Demaille J."/>
            <person name="Van de Peer Y."/>
            <person name="Moreau H."/>
        </authorList>
    </citation>
    <scope>NUCLEOTIDE SEQUENCE [LARGE SCALE GENOMIC DNA]</scope>
    <source>
        <strain evidence="10">OTTH 0595 / CCAP 157/2 / RCC745</strain>
    </source>
</reference>
<evidence type="ECO:0000256" key="3">
    <source>
        <dbReference type="ARBA" id="ARBA00022801"/>
    </source>
</evidence>
<dbReference type="KEGG" id="ota:OT_ostta10g01620"/>
<dbReference type="SUPFAM" id="SSF51306">
    <property type="entry name" value="LexA/Signal peptidase"/>
    <property type="match status" value="1"/>
</dbReference>
<dbReference type="GeneID" id="34946189"/>
<evidence type="ECO:0000256" key="6">
    <source>
        <dbReference type="ARBA" id="ARBA00038445"/>
    </source>
</evidence>
<keyword evidence="4" id="KW-0496">Mitochondrion</keyword>
<dbReference type="FunCoup" id="A0A090M552">
    <property type="interactions" value="1688"/>
</dbReference>
<evidence type="ECO:0000256" key="1">
    <source>
        <dbReference type="ARBA" id="ARBA00004273"/>
    </source>
</evidence>
<evidence type="ECO:0000256" key="5">
    <source>
        <dbReference type="ARBA" id="ARBA00023136"/>
    </source>
</evidence>
<dbReference type="InterPro" id="IPR052064">
    <property type="entry name" value="Mito_IMP1_subunit"/>
</dbReference>
<dbReference type="AlphaFoldDB" id="A0A090M552"/>
<organism evidence="9 10">
    <name type="scientific">Ostreococcus tauri</name>
    <name type="common">Marine green alga</name>
    <dbReference type="NCBI Taxonomy" id="70448"/>
    <lineage>
        <taxon>Eukaryota</taxon>
        <taxon>Viridiplantae</taxon>
        <taxon>Chlorophyta</taxon>
        <taxon>Mamiellophyceae</taxon>
        <taxon>Mamiellales</taxon>
        <taxon>Bathycoccaceae</taxon>
        <taxon>Ostreococcus</taxon>
    </lineage>
</organism>
<feature type="domain" description="Peptidase S26" evidence="8">
    <location>
        <begin position="17"/>
        <end position="100"/>
    </location>
</feature>
<evidence type="ECO:0000256" key="4">
    <source>
        <dbReference type="ARBA" id="ARBA00023128"/>
    </source>
</evidence>
<dbReference type="Proteomes" id="UP000009170">
    <property type="component" value="Unassembled WGS sequence"/>
</dbReference>
<dbReference type="GO" id="GO:0006465">
    <property type="term" value="P:signal peptide processing"/>
    <property type="evidence" value="ECO:0007669"/>
    <property type="project" value="InterPro"/>
</dbReference>
<comment type="caution">
    <text evidence="9">The sequence shown here is derived from an EMBL/GenBank/DDBJ whole genome shotgun (WGS) entry which is preliminary data.</text>
</comment>
<dbReference type="GO" id="GO:0006627">
    <property type="term" value="P:protein processing involved in protein targeting to mitochondrion"/>
    <property type="evidence" value="ECO:0007669"/>
    <property type="project" value="TreeGrafter"/>
</dbReference>